<dbReference type="AlphaFoldDB" id="A0AAD9IZG1"/>
<feature type="region of interest" description="Disordered" evidence="1">
    <location>
        <begin position="1"/>
        <end position="22"/>
    </location>
</feature>
<accession>A0AAD9IZG1</accession>
<feature type="compositionally biased region" description="Basic and acidic residues" evidence="1">
    <location>
        <begin position="180"/>
        <end position="201"/>
    </location>
</feature>
<proteinExistence type="predicted"/>
<name>A0AAD9IZG1_9ANNE</name>
<gene>
    <name evidence="2" type="ORF">LSH36_809g02032</name>
</gene>
<evidence type="ECO:0000313" key="2">
    <source>
        <dbReference type="EMBL" id="KAK2143821.1"/>
    </source>
</evidence>
<dbReference type="EMBL" id="JAODUP010000810">
    <property type="protein sequence ID" value="KAK2143821.1"/>
    <property type="molecule type" value="Genomic_DNA"/>
</dbReference>
<organism evidence="2 3">
    <name type="scientific">Paralvinella palmiformis</name>
    <dbReference type="NCBI Taxonomy" id="53620"/>
    <lineage>
        <taxon>Eukaryota</taxon>
        <taxon>Metazoa</taxon>
        <taxon>Spiralia</taxon>
        <taxon>Lophotrochozoa</taxon>
        <taxon>Annelida</taxon>
        <taxon>Polychaeta</taxon>
        <taxon>Sedentaria</taxon>
        <taxon>Canalipalpata</taxon>
        <taxon>Terebellida</taxon>
        <taxon>Terebelliformia</taxon>
        <taxon>Alvinellidae</taxon>
        <taxon>Paralvinella</taxon>
    </lineage>
</organism>
<feature type="region of interest" description="Disordered" evidence="1">
    <location>
        <begin position="171"/>
        <end position="201"/>
    </location>
</feature>
<protein>
    <submittedName>
        <fullName evidence="2">Uncharacterized protein</fullName>
    </submittedName>
</protein>
<reference evidence="2" key="1">
    <citation type="journal article" date="2023" name="Mol. Biol. Evol.">
        <title>Third-Generation Sequencing Reveals the Adaptive Role of the Epigenome in Three Deep-Sea Polychaetes.</title>
        <authorList>
            <person name="Perez M."/>
            <person name="Aroh O."/>
            <person name="Sun Y."/>
            <person name="Lan Y."/>
            <person name="Juniper S.K."/>
            <person name="Young C.R."/>
            <person name="Angers B."/>
            <person name="Qian P.Y."/>
        </authorList>
    </citation>
    <scope>NUCLEOTIDE SEQUENCE</scope>
    <source>
        <strain evidence="2">P08H-3</strain>
    </source>
</reference>
<comment type="caution">
    <text evidence="2">The sequence shown here is derived from an EMBL/GenBank/DDBJ whole genome shotgun (WGS) entry which is preliminary data.</text>
</comment>
<evidence type="ECO:0000313" key="3">
    <source>
        <dbReference type="Proteomes" id="UP001208570"/>
    </source>
</evidence>
<keyword evidence="3" id="KW-1185">Reference proteome</keyword>
<evidence type="ECO:0000256" key="1">
    <source>
        <dbReference type="SAM" id="MobiDB-lite"/>
    </source>
</evidence>
<sequence>MDSDPGPLPEDGLGERRPSQRRASILLRRSNLQRTQTKDLLQLCVDHESDKYAQEKSKLVNRTSGFRRDNDVDVACDVRTSAIRLEGENSDAEYDTDLETEHKQEQIPDDVWGKAKYVKSCRKMGLNPVGSVLRGLRTHRIQVRGRGLNERDALPISFALLVSTANLISKRDDDDDIDDGDHHRDDYHVHDHDYRDNDQIK</sequence>
<dbReference type="Proteomes" id="UP001208570">
    <property type="component" value="Unassembled WGS sequence"/>
</dbReference>